<dbReference type="Gene3D" id="3.40.50.2300">
    <property type="match status" value="1"/>
</dbReference>
<dbReference type="SMART" id="SM00079">
    <property type="entry name" value="PBPe"/>
    <property type="match status" value="1"/>
</dbReference>
<dbReference type="FunFam" id="1.10.287.70:FF:000143">
    <property type="entry name" value="Probable glutamate receptor"/>
    <property type="match status" value="1"/>
</dbReference>
<dbReference type="FunFam" id="3.40.190.10:FF:000060">
    <property type="entry name" value="Glutamate receptor ionotropic, kainate 1"/>
    <property type="match status" value="1"/>
</dbReference>
<gene>
    <name evidence="19" type="ORF">PoB_002475800</name>
</gene>
<dbReference type="InterPro" id="IPR015683">
    <property type="entry name" value="Ionotropic_Glu_rcpt"/>
</dbReference>
<evidence type="ECO:0000313" key="19">
    <source>
        <dbReference type="EMBL" id="GFN98252.1"/>
    </source>
</evidence>
<evidence type="ECO:0000256" key="3">
    <source>
        <dbReference type="ARBA" id="ARBA00022692"/>
    </source>
</evidence>
<dbReference type="EMBL" id="BLXT01002841">
    <property type="protein sequence ID" value="GFN98252.1"/>
    <property type="molecule type" value="Genomic_DNA"/>
</dbReference>
<dbReference type="SMART" id="SM00918">
    <property type="entry name" value="Lig_chan-Glu_bd"/>
    <property type="match status" value="1"/>
</dbReference>
<sequence length="897" mass="102000">MAAVRNYRYSASLNFPVAIQLVCLSLSWITASTVATDQSLSAAELSDLLLFPNFIDTTEPSIQDGLLAATEQTPVYVIGTIHSKDAGPSLQVQQSILRQVNNRNLSISRVTLEDYGSDDVSSFENAVQTLRTVRPDAVIGHYHWTYAVATEHLRIPYFVTSLTPRDQEASPFLIQLFPSGAVFAHAAEDVLQYYKLKKVAVFHDTEIGKAVLERLAQRTWMETTGFYVTEKTASKIRDHLKMVRAHYYNTVVAILNPENTRYLLDQGLSLSMFSPPHKWILLNMGLSLSMFSPPHKWILLNMGLSEYALQDYVDSRANISVLRLMMDIGNSESCPLSQADMRLETVAFHDAVQLFAEMKASQNPNQKKLSMRRTVKNLQIDGCTGKLVFSKFGRRRENFLQVMTLQGYLTGAGSSGREHKVWDWDEKEPSTPAENKRWSQQWSGTWRSGPEKLNQRMEPFRSYSALSHSDANVFPDTPLRVTINIVPPFTQRKTEKSLDTGHPIYEGFCIDILIEMSKLLGFKYNITEVPDGKFGSLKPPPRGWTGMIRQLVDKVVWSAIFVAFVGTSLMLFAVSRVNSDRQAKYAHNLRESFWYIWGTLLRGSLTGSPHAISSRIVSSAWWFFALIISSIYTANLAAFLTITIADVGINTAQDLALQDEFDYGTVEGSQTETFFKHTQMTYYARMWAHMSVLSPQSMSRRVENGFERVRKGKYAFIWDSPTIRYTISNDCDLMEIGSPFDLKGYGFAYQKNAPYGEKLSWALLMMQDNSVLYKLERKWWRPQICPSQKQSAKTKSLDLETVAGMYVVILSGALISMIICSLQFLYGRFTKRRKQRKKERGERQDSDDQLSREENNTKAGYPPVQKSTPGDNEITYANHSPSYFGNPEDWKLKYDSY</sequence>
<keyword evidence="7" id="KW-0406">Ion transport</keyword>
<feature type="compositionally biased region" description="Basic and acidic residues" evidence="15">
    <location>
        <begin position="425"/>
        <end position="437"/>
    </location>
</feature>
<comment type="caution">
    <text evidence="19">The sequence shown here is derived from an EMBL/GenBank/DDBJ whole genome shotgun (WGS) entry which is preliminary data.</text>
</comment>
<evidence type="ECO:0000256" key="5">
    <source>
        <dbReference type="ARBA" id="ARBA00022989"/>
    </source>
</evidence>
<keyword evidence="4" id="KW-0732">Signal</keyword>
<organism evidence="19 20">
    <name type="scientific">Plakobranchus ocellatus</name>
    <dbReference type="NCBI Taxonomy" id="259542"/>
    <lineage>
        <taxon>Eukaryota</taxon>
        <taxon>Metazoa</taxon>
        <taxon>Spiralia</taxon>
        <taxon>Lophotrochozoa</taxon>
        <taxon>Mollusca</taxon>
        <taxon>Gastropoda</taxon>
        <taxon>Heterobranchia</taxon>
        <taxon>Euthyneura</taxon>
        <taxon>Panpulmonata</taxon>
        <taxon>Sacoglossa</taxon>
        <taxon>Placobranchoidea</taxon>
        <taxon>Plakobranchidae</taxon>
        <taxon>Plakobranchus</taxon>
    </lineage>
</organism>
<comment type="subcellular location">
    <subcellularLocation>
        <location evidence="14">Postsynaptic cell membrane</location>
        <topology evidence="14">Multi-pass membrane protein</topology>
    </subcellularLocation>
</comment>
<dbReference type="Pfam" id="PF00060">
    <property type="entry name" value="Lig_chan"/>
    <property type="match status" value="1"/>
</dbReference>
<dbReference type="SUPFAM" id="SSF53822">
    <property type="entry name" value="Periplasmic binding protein-like I"/>
    <property type="match status" value="1"/>
</dbReference>
<dbReference type="SUPFAM" id="SSF53850">
    <property type="entry name" value="Periplasmic binding protein-like II"/>
    <property type="match status" value="1"/>
</dbReference>
<protein>
    <submittedName>
        <fullName evidence="19">Glutamate receptor subunit protein glur6</fullName>
    </submittedName>
</protein>
<evidence type="ECO:0000256" key="15">
    <source>
        <dbReference type="SAM" id="MobiDB-lite"/>
    </source>
</evidence>
<feature type="region of interest" description="Disordered" evidence="15">
    <location>
        <begin position="835"/>
        <end position="888"/>
    </location>
</feature>
<evidence type="ECO:0000256" key="1">
    <source>
        <dbReference type="ARBA" id="ARBA00022448"/>
    </source>
</evidence>
<dbReference type="InterPro" id="IPR019594">
    <property type="entry name" value="Glu/Gly-bd"/>
</dbReference>
<dbReference type="InterPro" id="IPR028082">
    <property type="entry name" value="Peripla_BP_I"/>
</dbReference>
<keyword evidence="13" id="KW-0407">Ion channel</keyword>
<keyword evidence="9 19" id="KW-0675">Receptor</keyword>
<keyword evidence="10" id="KW-0325">Glycoprotein</keyword>
<feature type="transmembrane region" description="Helical" evidence="16">
    <location>
        <begin position="620"/>
        <end position="645"/>
    </location>
</feature>
<feature type="domain" description="Ionotropic glutamate receptor C-terminal" evidence="17">
    <location>
        <begin position="478"/>
        <end position="782"/>
    </location>
</feature>
<feature type="transmembrane region" description="Helical" evidence="16">
    <location>
        <begin position="555"/>
        <end position="574"/>
    </location>
</feature>
<evidence type="ECO:0000256" key="2">
    <source>
        <dbReference type="ARBA" id="ARBA00022475"/>
    </source>
</evidence>
<evidence type="ECO:0000256" key="14">
    <source>
        <dbReference type="ARBA" id="ARBA00034104"/>
    </source>
</evidence>
<keyword evidence="11" id="KW-0628">Postsynaptic cell membrane</keyword>
<dbReference type="GO" id="GO:0045211">
    <property type="term" value="C:postsynaptic membrane"/>
    <property type="evidence" value="ECO:0007669"/>
    <property type="project" value="UniProtKB-SubCell"/>
</dbReference>
<dbReference type="AlphaFoldDB" id="A0AAV3ZTR5"/>
<keyword evidence="8 16" id="KW-0472">Membrane</keyword>
<evidence type="ECO:0000313" key="20">
    <source>
        <dbReference type="Proteomes" id="UP000735302"/>
    </source>
</evidence>
<keyword evidence="2" id="KW-1003">Cell membrane</keyword>
<dbReference type="InterPro" id="IPR001320">
    <property type="entry name" value="Iontro_rcpt_C"/>
</dbReference>
<feature type="compositionally biased region" description="Basic and acidic residues" evidence="15">
    <location>
        <begin position="839"/>
        <end position="856"/>
    </location>
</feature>
<feature type="region of interest" description="Disordered" evidence="15">
    <location>
        <begin position="425"/>
        <end position="449"/>
    </location>
</feature>
<dbReference type="Gene3D" id="1.10.287.70">
    <property type="match status" value="1"/>
</dbReference>
<feature type="domain" description="Ionotropic glutamate receptor L-glutamate and glycine-binding" evidence="18">
    <location>
        <begin position="488"/>
        <end position="553"/>
    </location>
</feature>
<evidence type="ECO:0000256" key="6">
    <source>
        <dbReference type="ARBA" id="ARBA00023018"/>
    </source>
</evidence>
<feature type="compositionally biased region" description="Polar residues" evidence="15">
    <location>
        <begin position="865"/>
        <end position="883"/>
    </location>
</feature>
<evidence type="ECO:0000256" key="10">
    <source>
        <dbReference type="ARBA" id="ARBA00023180"/>
    </source>
</evidence>
<accession>A0AAV3ZTR5</accession>
<dbReference type="PANTHER" id="PTHR18966">
    <property type="entry name" value="IONOTROPIC GLUTAMATE RECEPTOR"/>
    <property type="match status" value="1"/>
</dbReference>
<dbReference type="Pfam" id="PF10613">
    <property type="entry name" value="Lig_chan-Glu_bd"/>
    <property type="match status" value="1"/>
</dbReference>
<evidence type="ECO:0000256" key="4">
    <source>
        <dbReference type="ARBA" id="ARBA00022729"/>
    </source>
</evidence>
<proteinExistence type="predicted"/>
<keyword evidence="12" id="KW-1071">Ligand-gated ion channel</keyword>
<evidence type="ECO:0000256" key="7">
    <source>
        <dbReference type="ARBA" id="ARBA00023065"/>
    </source>
</evidence>
<dbReference type="Pfam" id="PF01094">
    <property type="entry name" value="ANF_receptor"/>
    <property type="match status" value="1"/>
</dbReference>
<evidence type="ECO:0000259" key="17">
    <source>
        <dbReference type="SMART" id="SM00079"/>
    </source>
</evidence>
<keyword evidence="3 16" id="KW-0812">Transmembrane</keyword>
<reference evidence="19 20" key="1">
    <citation type="journal article" date="2021" name="Elife">
        <title>Chloroplast acquisition without the gene transfer in kleptoplastic sea slugs, Plakobranchus ocellatus.</title>
        <authorList>
            <person name="Maeda T."/>
            <person name="Takahashi S."/>
            <person name="Yoshida T."/>
            <person name="Shimamura S."/>
            <person name="Takaki Y."/>
            <person name="Nagai Y."/>
            <person name="Toyoda A."/>
            <person name="Suzuki Y."/>
            <person name="Arimoto A."/>
            <person name="Ishii H."/>
            <person name="Satoh N."/>
            <person name="Nishiyama T."/>
            <person name="Hasebe M."/>
            <person name="Maruyama T."/>
            <person name="Minagawa J."/>
            <person name="Obokata J."/>
            <person name="Shigenobu S."/>
        </authorList>
    </citation>
    <scope>NUCLEOTIDE SEQUENCE [LARGE SCALE GENOMIC DNA]</scope>
</reference>
<evidence type="ECO:0000256" key="11">
    <source>
        <dbReference type="ARBA" id="ARBA00023257"/>
    </source>
</evidence>
<evidence type="ECO:0000259" key="18">
    <source>
        <dbReference type="SMART" id="SM00918"/>
    </source>
</evidence>
<keyword evidence="6" id="KW-0770">Synapse</keyword>
<name>A0AAV3ZTR5_9GAST</name>
<evidence type="ECO:0000256" key="9">
    <source>
        <dbReference type="ARBA" id="ARBA00023170"/>
    </source>
</evidence>
<evidence type="ECO:0000256" key="13">
    <source>
        <dbReference type="ARBA" id="ARBA00023303"/>
    </source>
</evidence>
<evidence type="ECO:0000256" key="8">
    <source>
        <dbReference type="ARBA" id="ARBA00023136"/>
    </source>
</evidence>
<keyword evidence="20" id="KW-1185">Reference proteome</keyword>
<dbReference type="CDD" id="cd13685">
    <property type="entry name" value="PBP2_iGluR_non_NMDA_like"/>
    <property type="match status" value="1"/>
</dbReference>
<dbReference type="InterPro" id="IPR001828">
    <property type="entry name" value="ANF_lig-bd_rcpt"/>
</dbReference>
<feature type="transmembrane region" description="Helical" evidence="16">
    <location>
        <begin position="803"/>
        <end position="826"/>
    </location>
</feature>
<dbReference type="Proteomes" id="UP000735302">
    <property type="component" value="Unassembled WGS sequence"/>
</dbReference>
<evidence type="ECO:0000256" key="16">
    <source>
        <dbReference type="SAM" id="Phobius"/>
    </source>
</evidence>
<dbReference type="Gene3D" id="3.40.190.10">
    <property type="entry name" value="Periplasmic binding protein-like II"/>
    <property type="match status" value="1"/>
</dbReference>
<dbReference type="GO" id="GO:0015276">
    <property type="term" value="F:ligand-gated monoatomic ion channel activity"/>
    <property type="evidence" value="ECO:0007669"/>
    <property type="project" value="InterPro"/>
</dbReference>
<keyword evidence="5 16" id="KW-1133">Transmembrane helix</keyword>
<keyword evidence="1" id="KW-0813">Transport</keyword>
<evidence type="ECO:0000256" key="12">
    <source>
        <dbReference type="ARBA" id="ARBA00023286"/>
    </source>
</evidence>